<keyword evidence="2 4" id="KW-0175">Coiled coil</keyword>
<feature type="compositionally biased region" description="Basic and acidic residues" evidence="5">
    <location>
        <begin position="75"/>
        <end position="84"/>
    </location>
</feature>
<sequence length="153" mass="18206">EELAEGLHMIDFEQLKIENQTYSEKIEERNEELMKLRKKISTTVQILSHIKEKLSFVSEQRIQAAQMLSAKEDEVKNQRDELANTKRKRDRLRQENHQLKQNSGLVGNEALLRDYEDRYDEIERVSEQLENLKKRHAEITLMCKVLKKKISKV</sequence>
<keyword evidence="3" id="KW-0966">Cell projection</keyword>
<dbReference type="EMBL" id="CAJOBA010091473">
    <property type="protein sequence ID" value="CAF4486451.1"/>
    <property type="molecule type" value="Genomic_DNA"/>
</dbReference>
<comment type="caution">
    <text evidence="7">The sequence shown here is derived from an EMBL/GenBank/DDBJ whole genome shotgun (WGS) entry which is preliminary data.</text>
</comment>
<evidence type="ECO:0000256" key="5">
    <source>
        <dbReference type="SAM" id="MobiDB-lite"/>
    </source>
</evidence>
<dbReference type="PANTHER" id="PTHR15654">
    <property type="entry name" value="COILED-COIL DOMAIN-CONTAINING PROTEIN 113-RELATED"/>
    <property type="match status" value="1"/>
</dbReference>
<evidence type="ECO:0000256" key="4">
    <source>
        <dbReference type="SAM" id="Coils"/>
    </source>
</evidence>
<dbReference type="EMBL" id="CAJNOK010063945">
    <property type="protein sequence ID" value="CAF1645391.1"/>
    <property type="molecule type" value="Genomic_DNA"/>
</dbReference>
<evidence type="ECO:0000259" key="6">
    <source>
        <dbReference type="Pfam" id="PF13870"/>
    </source>
</evidence>
<reference evidence="7" key="1">
    <citation type="submission" date="2021-02" db="EMBL/GenBank/DDBJ databases">
        <authorList>
            <person name="Nowell W R."/>
        </authorList>
    </citation>
    <scope>NUCLEOTIDE SEQUENCE</scope>
</reference>
<evidence type="ECO:0000256" key="3">
    <source>
        <dbReference type="ARBA" id="ARBA00023273"/>
    </source>
</evidence>
<dbReference type="AlphaFoldDB" id="A0A8S2G856"/>
<feature type="coiled-coil region" evidence="4">
    <location>
        <begin position="12"/>
        <end position="39"/>
    </location>
</feature>
<dbReference type="Proteomes" id="UP000677228">
    <property type="component" value="Unassembled WGS sequence"/>
</dbReference>
<dbReference type="Pfam" id="PF13870">
    <property type="entry name" value="CCDC113_CCDC96_CC"/>
    <property type="match status" value="1"/>
</dbReference>
<evidence type="ECO:0000313" key="8">
    <source>
        <dbReference type="EMBL" id="CAF4486451.1"/>
    </source>
</evidence>
<protein>
    <recommendedName>
        <fullName evidence="6">CCDC113/CCDC96 coiled-coil domain-containing protein</fullName>
    </recommendedName>
</protein>
<organism evidence="7 9">
    <name type="scientific">Didymodactylos carnosus</name>
    <dbReference type="NCBI Taxonomy" id="1234261"/>
    <lineage>
        <taxon>Eukaryota</taxon>
        <taxon>Metazoa</taxon>
        <taxon>Spiralia</taxon>
        <taxon>Gnathifera</taxon>
        <taxon>Rotifera</taxon>
        <taxon>Eurotatoria</taxon>
        <taxon>Bdelloidea</taxon>
        <taxon>Philodinida</taxon>
        <taxon>Philodinidae</taxon>
        <taxon>Didymodactylos</taxon>
    </lineage>
</organism>
<feature type="domain" description="CCDC113/CCDC96 coiled-coil" evidence="6">
    <location>
        <begin position="1"/>
        <end position="144"/>
    </location>
</feature>
<accession>A0A8S2G856</accession>
<comment type="subcellular location">
    <subcellularLocation>
        <location evidence="1">Cell projection</location>
        <location evidence="1">Cilium</location>
    </subcellularLocation>
</comment>
<dbReference type="GO" id="GO:0060271">
    <property type="term" value="P:cilium assembly"/>
    <property type="evidence" value="ECO:0007669"/>
    <property type="project" value="TreeGrafter"/>
</dbReference>
<name>A0A8S2G856_9BILA</name>
<dbReference type="PANTHER" id="PTHR15654:SF1">
    <property type="entry name" value="COILED-COIL DOMAIN-CONTAINING PROTEIN 96"/>
    <property type="match status" value="1"/>
</dbReference>
<proteinExistence type="predicted"/>
<evidence type="ECO:0000256" key="1">
    <source>
        <dbReference type="ARBA" id="ARBA00004138"/>
    </source>
</evidence>
<dbReference type="InterPro" id="IPR051885">
    <property type="entry name" value="CC_CF"/>
</dbReference>
<evidence type="ECO:0000313" key="9">
    <source>
        <dbReference type="Proteomes" id="UP000677228"/>
    </source>
</evidence>
<evidence type="ECO:0000256" key="2">
    <source>
        <dbReference type="ARBA" id="ARBA00023054"/>
    </source>
</evidence>
<dbReference type="GO" id="GO:0005930">
    <property type="term" value="C:axoneme"/>
    <property type="evidence" value="ECO:0007669"/>
    <property type="project" value="TreeGrafter"/>
</dbReference>
<gene>
    <name evidence="7" type="ORF">OVA965_LOCUS44519</name>
    <name evidence="8" type="ORF">TMI583_LOCUS47373</name>
</gene>
<evidence type="ECO:0000313" key="7">
    <source>
        <dbReference type="EMBL" id="CAF1645391.1"/>
    </source>
</evidence>
<dbReference type="Proteomes" id="UP000682733">
    <property type="component" value="Unassembled WGS sequence"/>
</dbReference>
<dbReference type="InterPro" id="IPR025254">
    <property type="entry name" value="CCDC113/CCDC96_CC"/>
</dbReference>
<dbReference type="GO" id="GO:0036064">
    <property type="term" value="C:ciliary basal body"/>
    <property type="evidence" value="ECO:0007669"/>
    <property type="project" value="TreeGrafter"/>
</dbReference>
<feature type="non-terminal residue" evidence="7">
    <location>
        <position position="1"/>
    </location>
</feature>
<feature type="region of interest" description="Disordered" evidence="5">
    <location>
        <begin position="75"/>
        <end position="98"/>
    </location>
</feature>